<feature type="domain" description="Response regulatory" evidence="9">
    <location>
        <begin position="122"/>
        <end position="235"/>
    </location>
</feature>
<reference evidence="11 12" key="1">
    <citation type="submission" date="2024-09" db="EMBL/GenBank/DDBJ databases">
        <authorList>
            <person name="Sun Q."/>
            <person name="Mori K."/>
        </authorList>
    </citation>
    <scope>NUCLEOTIDE SEQUENCE [LARGE SCALE GENOMIC DNA]</scope>
    <source>
        <strain evidence="11 12">KCTC 52403</strain>
    </source>
</reference>
<evidence type="ECO:0000256" key="7">
    <source>
        <dbReference type="PROSITE-ProRule" id="PRU01091"/>
    </source>
</evidence>
<evidence type="ECO:0000256" key="2">
    <source>
        <dbReference type="ARBA" id="ARBA00023012"/>
    </source>
</evidence>
<proteinExistence type="predicted"/>
<dbReference type="InterPro" id="IPR001867">
    <property type="entry name" value="OmpR/PhoB-type_DNA-bd"/>
</dbReference>
<dbReference type="InterPro" id="IPR036390">
    <property type="entry name" value="WH_DNA-bd_sf"/>
</dbReference>
<evidence type="ECO:0000313" key="11">
    <source>
        <dbReference type="EMBL" id="MFC0718862.1"/>
    </source>
</evidence>
<dbReference type="SMART" id="SM00862">
    <property type="entry name" value="Trans_reg_C"/>
    <property type="match status" value="1"/>
</dbReference>
<organism evidence="11 12">
    <name type="scientific">Luteimonas padinae</name>
    <dbReference type="NCBI Taxonomy" id="1714359"/>
    <lineage>
        <taxon>Bacteria</taxon>
        <taxon>Pseudomonadati</taxon>
        <taxon>Pseudomonadota</taxon>
        <taxon>Gammaproteobacteria</taxon>
        <taxon>Lysobacterales</taxon>
        <taxon>Lysobacteraceae</taxon>
        <taxon>Luteimonas</taxon>
    </lineage>
</organism>
<dbReference type="SMART" id="SM00448">
    <property type="entry name" value="REC"/>
    <property type="match status" value="1"/>
</dbReference>
<feature type="compositionally biased region" description="Low complexity" evidence="8">
    <location>
        <begin position="106"/>
        <end position="115"/>
    </location>
</feature>
<accession>A0ABV6SZJ2</accession>
<evidence type="ECO:0000256" key="1">
    <source>
        <dbReference type="ARBA" id="ARBA00022553"/>
    </source>
</evidence>
<dbReference type="PROSITE" id="PS51755">
    <property type="entry name" value="OMPR_PHOB"/>
    <property type="match status" value="1"/>
</dbReference>
<feature type="region of interest" description="Disordered" evidence="8">
    <location>
        <begin position="92"/>
        <end position="115"/>
    </location>
</feature>
<feature type="domain" description="OmpR/PhoB-type" evidence="10">
    <location>
        <begin position="250"/>
        <end position="350"/>
    </location>
</feature>
<dbReference type="Pfam" id="PF00072">
    <property type="entry name" value="Response_reg"/>
    <property type="match status" value="1"/>
</dbReference>
<name>A0ABV6SZJ2_9GAMM</name>
<dbReference type="Proteomes" id="UP001589898">
    <property type="component" value="Unassembled WGS sequence"/>
</dbReference>
<dbReference type="CDD" id="cd00383">
    <property type="entry name" value="trans_reg_C"/>
    <property type="match status" value="1"/>
</dbReference>
<dbReference type="SUPFAM" id="SSF46785">
    <property type="entry name" value="Winged helix' DNA-binding domain"/>
    <property type="match status" value="1"/>
</dbReference>
<dbReference type="PANTHER" id="PTHR48111">
    <property type="entry name" value="REGULATOR OF RPOS"/>
    <property type="match status" value="1"/>
</dbReference>
<evidence type="ECO:0000259" key="9">
    <source>
        <dbReference type="PROSITE" id="PS50110"/>
    </source>
</evidence>
<evidence type="ECO:0000256" key="6">
    <source>
        <dbReference type="PROSITE-ProRule" id="PRU00169"/>
    </source>
</evidence>
<evidence type="ECO:0000313" key="12">
    <source>
        <dbReference type="Proteomes" id="UP001589898"/>
    </source>
</evidence>
<sequence>MSVDASLLHALLAELAAHPDGVSAPRLCKRLGLRMSVLLRTLAWIGEDAVGTHQGPGWVRTVDDGARMMVHLTGAGRALLATVPGASAPLCDPPPPADDTHRPGMTSAAPPTTAPAASVRPDILVVDDDTDIVALIDRYLDAHGFAVRAAHSGADMQAALAAAAPDLVLLDLGLPDIDGLSLLQQLRTHWQGPVIVVSGRGEAVERVVGLELGADDYVAKPFDFRELLARIRSLLRRAAPAEPQPAAGPPRRLAFAHLVIDLGARRMHDAGGAEIPLTTGEFDLLRALLERPNEVRSRDELMTALHGREAGPFDRAIDVAIARLRRKVEPDPANPDLIRSVRGLGYLLAAEVRPA</sequence>
<feature type="DNA-binding region" description="OmpR/PhoB-type" evidence="7">
    <location>
        <begin position="250"/>
        <end position="350"/>
    </location>
</feature>
<dbReference type="Pfam" id="PF00486">
    <property type="entry name" value="Trans_reg_C"/>
    <property type="match status" value="1"/>
</dbReference>
<dbReference type="PROSITE" id="PS50110">
    <property type="entry name" value="RESPONSE_REGULATORY"/>
    <property type="match status" value="1"/>
</dbReference>
<dbReference type="InterPro" id="IPR016032">
    <property type="entry name" value="Sig_transdc_resp-reg_C-effctor"/>
</dbReference>
<comment type="caution">
    <text evidence="11">The sequence shown here is derived from an EMBL/GenBank/DDBJ whole genome shotgun (WGS) entry which is preliminary data.</text>
</comment>
<protein>
    <submittedName>
        <fullName evidence="11">Response regulator</fullName>
    </submittedName>
</protein>
<dbReference type="InterPro" id="IPR011006">
    <property type="entry name" value="CheY-like_superfamily"/>
</dbReference>
<keyword evidence="3" id="KW-0805">Transcription regulation</keyword>
<dbReference type="Gene3D" id="1.10.10.10">
    <property type="entry name" value="Winged helix-like DNA-binding domain superfamily/Winged helix DNA-binding domain"/>
    <property type="match status" value="2"/>
</dbReference>
<gene>
    <name evidence="11" type="ORF">ACFFFU_14110</name>
</gene>
<dbReference type="RefSeq" id="WP_229823043.1">
    <property type="nucleotide sequence ID" value="NZ_BMZT01000002.1"/>
</dbReference>
<dbReference type="Gene3D" id="6.10.250.690">
    <property type="match status" value="1"/>
</dbReference>
<evidence type="ECO:0000256" key="3">
    <source>
        <dbReference type="ARBA" id="ARBA00023015"/>
    </source>
</evidence>
<evidence type="ECO:0000256" key="8">
    <source>
        <dbReference type="SAM" id="MobiDB-lite"/>
    </source>
</evidence>
<keyword evidence="12" id="KW-1185">Reference proteome</keyword>
<dbReference type="InterPro" id="IPR039420">
    <property type="entry name" value="WalR-like"/>
</dbReference>
<dbReference type="InterPro" id="IPR036388">
    <property type="entry name" value="WH-like_DNA-bd_sf"/>
</dbReference>
<keyword evidence="2" id="KW-0902">Two-component regulatory system</keyword>
<evidence type="ECO:0000256" key="4">
    <source>
        <dbReference type="ARBA" id="ARBA00023125"/>
    </source>
</evidence>
<dbReference type="SUPFAM" id="SSF46894">
    <property type="entry name" value="C-terminal effector domain of the bipartite response regulators"/>
    <property type="match status" value="1"/>
</dbReference>
<keyword evidence="4 7" id="KW-0238">DNA-binding</keyword>
<feature type="modified residue" description="4-aspartylphosphate" evidence="6">
    <location>
        <position position="171"/>
    </location>
</feature>
<dbReference type="InterPro" id="IPR001789">
    <property type="entry name" value="Sig_transdc_resp-reg_receiver"/>
</dbReference>
<dbReference type="PANTHER" id="PTHR48111:SF4">
    <property type="entry name" value="DNA-BINDING DUAL TRANSCRIPTIONAL REGULATOR OMPR"/>
    <property type="match status" value="1"/>
</dbReference>
<keyword evidence="5" id="KW-0804">Transcription</keyword>
<evidence type="ECO:0000259" key="10">
    <source>
        <dbReference type="PROSITE" id="PS51755"/>
    </source>
</evidence>
<dbReference type="SUPFAM" id="SSF52172">
    <property type="entry name" value="CheY-like"/>
    <property type="match status" value="1"/>
</dbReference>
<keyword evidence="1 6" id="KW-0597">Phosphoprotein</keyword>
<dbReference type="Gene3D" id="3.40.50.2300">
    <property type="match status" value="1"/>
</dbReference>
<evidence type="ECO:0000256" key="5">
    <source>
        <dbReference type="ARBA" id="ARBA00023163"/>
    </source>
</evidence>
<dbReference type="EMBL" id="JBHLTF010000033">
    <property type="protein sequence ID" value="MFC0718862.1"/>
    <property type="molecule type" value="Genomic_DNA"/>
</dbReference>